<dbReference type="Proteomes" id="UP001148838">
    <property type="component" value="Unassembled WGS sequence"/>
</dbReference>
<keyword evidence="2" id="KW-1185">Reference proteome</keyword>
<dbReference type="SUPFAM" id="SSF53474">
    <property type="entry name" value="alpha/beta-Hydrolases"/>
    <property type="match status" value="1"/>
</dbReference>
<proteinExistence type="predicted"/>
<evidence type="ECO:0000313" key="1">
    <source>
        <dbReference type="EMBL" id="KAJ4426250.1"/>
    </source>
</evidence>
<name>A0ABQ8RX32_PERAM</name>
<protein>
    <submittedName>
        <fullName evidence="1">Uncharacterized protein</fullName>
    </submittedName>
</protein>
<reference evidence="1 2" key="1">
    <citation type="journal article" date="2022" name="Allergy">
        <title>Genome assembly and annotation of Periplaneta americana reveal a comprehensive cockroach allergen profile.</title>
        <authorList>
            <person name="Wang L."/>
            <person name="Xiong Q."/>
            <person name="Saelim N."/>
            <person name="Wang L."/>
            <person name="Nong W."/>
            <person name="Wan A.T."/>
            <person name="Shi M."/>
            <person name="Liu X."/>
            <person name="Cao Q."/>
            <person name="Hui J.H.L."/>
            <person name="Sookrung N."/>
            <person name="Leung T.F."/>
            <person name="Tungtrongchitr A."/>
            <person name="Tsui S.K.W."/>
        </authorList>
    </citation>
    <scope>NUCLEOTIDE SEQUENCE [LARGE SCALE GENOMIC DNA]</scope>
    <source>
        <strain evidence="1">PWHHKU_190912</strain>
    </source>
</reference>
<dbReference type="InterPro" id="IPR029058">
    <property type="entry name" value="AB_hydrolase_fold"/>
</dbReference>
<accession>A0ABQ8RX32</accession>
<organism evidence="1 2">
    <name type="scientific">Periplaneta americana</name>
    <name type="common">American cockroach</name>
    <name type="synonym">Blatta americana</name>
    <dbReference type="NCBI Taxonomy" id="6978"/>
    <lineage>
        <taxon>Eukaryota</taxon>
        <taxon>Metazoa</taxon>
        <taxon>Ecdysozoa</taxon>
        <taxon>Arthropoda</taxon>
        <taxon>Hexapoda</taxon>
        <taxon>Insecta</taxon>
        <taxon>Pterygota</taxon>
        <taxon>Neoptera</taxon>
        <taxon>Polyneoptera</taxon>
        <taxon>Dictyoptera</taxon>
        <taxon>Blattodea</taxon>
        <taxon>Blattoidea</taxon>
        <taxon>Blattidae</taxon>
        <taxon>Blattinae</taxon>
        <taxon>Periplaneta</taxon>
    </lineage>
</organism>
<dbReference type="Gene3D" id="3.40.50.1820">
    <property type="entry name" value="alpha/beta hydrolase"/>
    <property type="match status" value="1"/>
</dbReference>
<feature type="non-terminal residue" evidence="1">
    <location>
        <position position="103"/>
    </location>
</feature>
<dbReference type="EMBL" id="JAJSOF020000040">
    <property type="protein sequence ID" value="KAJ4426250.1"/>
    <property type="molecule type" value="Genomic_DNA"/>
</dbReference>
<gene>
    <name evidence="1" type="ORF">ANN_27062</name>
</gene>
<comment type="caution">
    <text evidence="1">The sequence shown here is derived from an EMBL/GenBank/DDBJ whole genome shotgun (WGS) entry which is preliminary data.</text>
</comment>
<sequence length="103" mass="11888">MTDCFFCTFCNQHHLMWRPVPETQSVLNPEPFLTAVPVDIIRSGNFSHVPFMLGTNSQEGSLFLIKDKNTLYRLVEEPSNSKNYIHSYNAFWTCLFCTCVLFG</sequence>
<evidence type="ECO:0000313" key="2">
    <source>
        <dbReference type="Proteomes" id="UP001148838"/>
    </source>
</evidence>